<dbReference type="EMBL" id="JGEA01000055">
    <property type="protein sequence ID" value="EYA12005.1"/>
    <property type="molecule type" value="Genomic_DNA"/>
</dbReference>
<comment type="caution">
    <text evidence="1">The sequence shown here is derived from an EMBL/GenBank/DDBJ whole genome shotgun (WGS) entry which is preliminary data.</text>
</comment>
<reference evidence="1 2" key="1">
    <citation type="submission" date="2014-02" db="EMBL/GenBank/DDBJ databases">
        <authorList>
            <person name="Sears C."/>
            <person name="Carroll K."/>
            <person name="Sack B.R."/>
            <person name="Qadri F."/>
            <person name="Myers L.L."/>
            <person name="Chung G.-T."/>
            <person name="Escheverria P."/>
            <person name="Fraser C.M."/>
            <person name="Sadzewicz L."/>
            <person name="Shefchek K.A."/>
            <person name="Tallon L."/>
            <person name="Das S.P."/>
            <person name="Daugherty S."/>
            <person name="Mongodin E.F."/>
        </authorList>
    </citation>
    <scope>NUCLEOTIDE SEQUENCE [LARGE SCALE GENOMIC DNA]</scope>
    <source>
        <strain evidence="1 2">1007-1-F #10</strain>
    </source>
</reference>
<gene>
    <name evidence="1" type="ORF">M104_4966</name>
</gene>
<sequence length="46" mass="5017">MALKDLTFTLQDEVYVSDPVQLPSDAELGGILSGPEWTVPEKEEAP</sequence>
<dbReference type="Proteomes" id="UP000022433">
    <property type="component" value="Unassembled WGS sequence"/>
</dbReference>
<dbReference type="AlphaFoldDB" id="A0AAN4SG84"/>
<name>A0AAN4SG84_BACFG</name>
<proteinExistence type="predicted"/>
<protein>
    <submittedName>
        <fullName evidence="1">Uncharacterized protein</fullName>
    </submittedName>
</protein>
<accession>A0AAN4SG84</accession>
<evidence type="ECO:0000313" key="2">
    <source>
        <dbReference type="Proteomes" id="UP000022433"/>
    </source>
</evidence>
<organism evidence="1 2">
    <name type="scientific">Bacteroides fragilis str. 1007-1-F #10</name>
    <dbReference type="NCBI Taxonomy" id="1339295"/>
    <lineage>
        <taxon>Bacteria</taxon>
        <taxon>Pseudomonadati</taxon>
        <taxon>Bacteroidota</taxon>
        <taxon>Bacteroidia</taxon>
        <taxon>Bacteroidales</taxon>
        <taxon>Bacteroidaceae</taxon>
        <taxon>Bacteroides</taxon>
    </lineage>
</organism>
<dbReference type="RefSeq" id="WP_155269565.1">
    <property type="nucleotide sequence ID" value="NZ_JGEA01000055.1"/>
</dbReference>
<evidence type="ECO:0000313" key="1">
    <source>
        <dbReference type="EMBL" id="EYA12005.1"/>
    </source>
</evidence>